<dbReference type="Gene3D" id="3.20.70.20">
    <property type="match status" value="1"/>
</dbReference>
<dbReference type="EC" id="1.17.4.2" evidence="1"/>
<feature type="non-terminal residue" evidence="1">
    <location>
        <position position="79"/>
    </location>
</feature>
<dbReference type="SUPFAM" id="SSF51998">
    <property type="entry name" value="PFL-like glycyl radical enzymes"/>
    <property type="match status" value="1"/>
</dbReference>
<comment type="caution">
    <text evidence="1">The sequence shown here is derived from an EMBL/GenBank/DDBJ whole genome shotgun (WGS) entry which is preliminary data.</text>
</comment>
<evidence type="ECO:0000313" key="2">
    <source>
        <dbReference type="Proteomes" id="UP000653002"/>
    </source>
</evidence>
<dbReference type="EMBL" id="JAABFR010000690">
    <property type="protein sequence ID" value="MBD4336310.1"/>
    <property type="molecule type" value="Genomic_DNA"/>
</dbReference>
<keyword evidence="1" id="KW-0560">Oxidoreductase</keyword>
<proteinExistence type="predicted"/>
<sequence>PWLIAGTTAVGGNSTAPTNLKSFCGGFVNMVFIVSSMLSGACATPEFLMYMNYFIGLEYGQDYYKNPDKLADLSLKQRS</sequence>
<evidence type="ECO:0000313" key="1">
    <source>
        <dbReference type="EMBL" id="MBD4336310.1"/>
    </source>
</evidence>
<reference evidence="1" key="1">
    <citation type="submission" date="2020-01" db="EMBL/GenBank/DDBJ databases">
        <authorList>
            <person name="Richard D."/>
        </authorList>
    </citation>
    <scope>NUCLEOTIDE SEQUENCE</scope>
    <source>
        <strain evidence="1">JP541</strain>
    </source>
</reference>
<dbReference type="AlphaFoldDB" id="A0A8I0L1Y3"/>
<dbReference type="InterPro" id="IPR012833">
    <property type="entry name" value="NrdD"/>
</dbReference>
<accession>A0A8I0L1Y3</accession>
<feature type="non-terminal residue" evidence="1">
    <location>
        <position position="1"/>
    </location>
</feature>
<dbReference type="GO" id="GO:0006260">
    <property type="term" value="P:DNA replication"/>
    <property type="evidence" value="ECO:0007669"/>
    <property type="project" value="InterPro"/>
</dbReference>
<name>A0A8I0L1Y3_XANCI</name>
<protein>
    <submittedName>
        <fullName evidence="1">Ribonucleoside-triphosphate reductase</fullName>
        <ecNumber evidence="1">1.17.4.2</ecNumber>
    </submittedName>
</protein>
<gene>
    <name evidence="1" type="ORF">GUH15_09655</name>
</gene>
<dbReference type="Proteomes" id="UP000653002">
    <property type="component" value="Unassembled WGS sequence"/>
</dbReference>
<dbReference type="GO" id="GO:0008998">
    <property type="term" value="F:ribonucleoside-triphosphate reductase (thioredoxin) activity"/>
    <property type="evidence" value="ECO:0007669"/>
    <property type="project" value="UniProtKB-EC"/>
</dbReference>
<organism evidence="1 2">
    <name type="scientific">Xanthomonas citri pv. citri</name>
    <dbReference type="NCBI Taxonomy" id="611301"/>
    <lineage>
        <taxon>Bacteria</taxon>
        <taxon>Pseudomonadati</taxon>
        <taxon>Pseudomonadota</taxon>
        <taxon>Gammaproteobacteria</taxon>
        <taxon>Lysobacterales</taxon>
        <taxon>Lysobacteraceae</taxon>
        <taxon>Xanthomonas</taxon>
    </lineage>
</organism>
<dbReference type="Pfam" id="PF13597">
    <property type="entry name" value="NRDD"/>
    <property type="match status" value="1"/>
</dbReference>